<dbReference type="EMBL" id="CP036526">
    <property type="protein sequence ID" value="QDT11464.1"/>
    <property type="molecule type" value="Genomic_DNA"/>
</dbReference>
<evidence type="ECO:0000256" key="1">
    <source>
        <dbReference type="SAM" id="MobiDB-lite"/>
    </source>
</evidence>
<evidence type="ECO:0000313" key="2">
    <source>
        <dbReference type="EMBL" id="QDT11464.1"/>
    </source>
</evidence>
<evidence type="ECO:0000313" key="3">
    <source>
        <dbReference type="Proteomes" id="UP000319817"/>
    </source>
</evidence>
<feature type="region of interest" description="Disordered" evidence="1">
    <location>
        <begin position="1"/>
        <end position="28"/>
    </location>
</feature>
<dbReference type="AlphaFoldDB" id="A0A517NWF7"/>
<protein>
    <submittedName>
        <fullName evidence="2">Uncharacterized protein</fullName>
    </submittedName>
</protein>
<name>A0A517NWF7_9BACT</name>
<organism evidence="2 3">
    <name type="scientific">Stieleria marina</name>
    <dbReference type="NCBI Taxonomy" id="1930275"/>
    <lineage>
        <taxon>Bacteria</taxon>
        <taxon>Pseudomonadati</taxon>
        <taxon>Planctomycetota</taxon>
        <taxon>Planctomycetia</taxon>
        <taxon>Pirellulales</taxon>
        <taxon>Pirellulaceae</taxon>
        <taxon>Stieleria</taxon>
    </lineage>
</organism>
<accession>A0A517NWF7</accession>
<reference evidence="2 3" key="1">
    <citation type="submission" date="2019-02" db="EMBL/GenBank/DDBJ databases">
        <title>Deep-cultivation of Planctomycetes and their phenomic and genomic characterization uncovers novel biology.</title>
        <authorList>
            <person name="Wiegand S."/>
            <person name="Jogler M."/>
            <person name="Boedeker C."/>
            <person name="Pinto D."/>
            <person name="Vollmers J."/>
            <person name="Rivas-Marin E."/>
            <person name="Kohn T."/>
            <person name="Peeters S.H."/>
            <person name="Heuer A."/>
            <person name="Rast P."/>
            <person name="Oberbeckmann S."/>
            <person name="Bunk B."/>
            <person name="Jeske O."/>
            <person name="Meyerdierks A."/>
            <person name="Storesund J.E."/>
            <person name="Kallscheuer N."/>
            <person name="Luecker S."/>
            <person name="Lage O.M."/>
            <person name="Pohl T."/>
            <person name="Merkel B.J."/>
            <person name="Hornburger P."/>
            <person name="Mueller R.-W."/>
            <person name="Bruemmer F."/>
            <person name="Labrenz M."/>
            <person name="Spormann A.M."/>
            <person name="Op den Camp H."/>
            <person name="Overmann J."/>
            <person name="Amann R."/>
            <person name="Jetten M.S.M."/>
            <person name="Mascher T."/>
            <person name="Medema M.H."/>
            <person name="Devos D.P."/>
            <person name="Kaster A.-K."/>
            <person name="Ovreas L."/>
            <person name="Rohde M."/>
            <person name="Galperin M.Y."/>
            <person name="Jogler C."/>
        </authorList>
    </citation>
    <scope>NUCLEOTIDE SEQUENCE [LARGE SCALE GENOMIC DNA]</scope>
    <source>
        <strain evidence="2 3">K23_9</strain>
    </source>
</reference>
<keyword evidence="3" id="KW-1185">Reference proteome</keyword>
<dbReference type="Proteomes" id="UP000319817">
    <property type="component" value="Chromosome"/>
</dbReference>
<sequence>MHVSYQGRKGGFAPAESQHGPTGDHAQDAEANLAHLRCRVLMSFASGVDPCITAGCEVPPGLLARPSEATIRRGLARVFQQYGAGRRRWKKVICPGDILQSVD</sequence>
<proteinExistence type="predicted"/>
<gene>
    <name evidence="2" type="ORF">K239x_34620</name>
</gene>